<dbReference type="RefSeq" id="WP_012595580.1">
    <property type="nucleotide sequence ID" value="NC_011726.1"/>
</dbReference>
<feature type="region of interest" description="Disordered" evidence="1">
    <location>
        <begin position="42"/>
        <end position="108"/>
    </location>
</feature>
<accession>B7K1B7</accession>
<evidence type="ECO:0000313" key="3">
    <source>
        <dbReference type="Proteomes" id="UP000008204"/>
    </source>
</evidence>
<protein>
    <submittedName>
        <fullName evidence="2">Uncharacterized protein</fullName>
    </submittedName>
</protein>
<dbReference type="eggNOG" id="ENOG5032V6F">
    <property type="taxonomic scope" value="Bacteria"/>
</dbReference>
<dbReference type="STRING" id="41431.PCC8801_2293"/>
<evidence type="ECO:0000313" key="2">
    <source>
        <dbReference type="EMBL" id="ACK66312.1"/>
    </source>
</evidence>
<dbReference type="AlphaFoldDB" id="B7K1B7"/>
<feature type="compositionally biased region" description="Polar residues" evidence="1">
    <location>
        <begin position="61"/>
        <end position="72"/>
    </location>
</feature>
<sequence length="127" mass="13804">MRKTTFFLGLLTLLVGLESSLNKGVQAQCIQGDVSIQYNISGSQKPTTRTNDVVMEKNPKCSGNSSITTGVQGNRGGKTPVEQHRRVHQVQTGGQGNPTGIDGSTVQIRSNVQVDVDNPTDRFEYKR</sequence>
<proteinExistence type="predicted"/>
<keyword evidence="3" id="KW-1185">Reference proteome</keyword>
<feature type="compositionally biased region" description="Polar residues" evidence="1">
    <location>
        <begin position="42"/>
        <end position="51"/>
    </location>
</feature>
<dbReference type="EMBL" id="CP001287">
    <property type="protein sequence ID" value="ACK66312.1"/>
    <property type="molecule type" value="Genomic_DNA"/>
</dbReference>
<reference evidence="3" key="1">
    <citation type="journal article" date="2011" name="MBio">
        <title>Novel metabolic attributes of the genus Cyanothece, comprising a group of unicellular nitrogen-fixing Cyanobacteria.</title>
        <authorList>
            <person name="Bandyopadhyay A."/>
            <person name="Elvitigala T."/>
            <person name="Welsh E."/>
            <person name="Stockel J."/>
            <person name="Liberton M."/>
            <person name="Min H."/>
            <person name="Sherman L.A."/>
            <person name="Pakrasi H.B."/>
        </authorList>
    </citation>
    <scope>NUCLEOTIDE SEQUENCE [LARGE SCALE GENOMIC DNA]</scope>
    <source>
        <strain evidence="3">PCC 8801</strain>
    </source>
</reference>
<evidence type="ECO:0000256" key="1">
    <source>
        <dbReference type="SAM" id="MobiDB-lite"/>
    </source>
</evidence>
<name>B7K1B7_RIPO1</name>
<organism evidence="2 3">
    <name type="scientific">Rippkaea orientalis (strain PCC 8801 / RF-1)</name>
    <name type="common">Cyanothece sp. (strain PCC 8801)</name>
    <dbReference type="NCBI Taxonomy" id="41431"/>
    <lineage>
        <taxon>Bacteria</taxon>
        <taxon>Bacillati</taxon>
        <taxon>Cyanobacteriota</taxon>
        <taxon>Cyanophyceae</taxon>
        <taxon>Oscillatoriophycideae</taxon>
        <taxon>Chroococcales</taxon>
        <taxon>Aphanothecaceae</taxon>
        <taxon>Rippkaea</taxon>
        <taxon>Rippkaea orientalis</taxon>
    </lineage>
</organism>
<dbReference type="KEGG" id="cyp:PCC8801_2293"/>
<dbReference type="Proteomes" id="UP000008204">
    <property type="component" value="Chromosome"/>
</dbReference>
<dbReference type="HOGENOM" id="CLU_151355_0_0_3"/>
<dbReference type="OrthoDB" id="574600at2"/>
<gene>
    <name evidence="2" type="ordered locus">PCC8801_2293</name>
</gene>